<feature type="transmembrane region" description="Helical" evidence="1">
    <location>
        <begin position="219"/>
        <end position="240"/>
    </location>
</feature>
<dbReference type="Gene3D" id="3.60.21.10">
    <property type="match status" value="1"/>
</dbReference>
<evidence type="ECO:0000256" key="1">
    <source>
        <dbReference type="SAM" id="Phobius"/>
    </source>
</evidence>
<dbReference type="SUPFAM" id="SSF56300">
    <property type="entry name" value="Metallo-dependent phosphatases"/>
    <property type="match status" value="1"/>
</dbReference>
<feature type="transmembrane region" description="Helical" evidence="1">
    <location>
        <begin position="252"/>
        <end position="274"/>
    </location>
</feature>
<dbReference type="GO" id="GO:0016787">
    <property type="term" value="F:hydrolase activity"/>
    <property type="evidence" value="ECO:0007669"/>
    <property type="project" value="UniProtKB-KW"/>
</dbReference>
<dbReference type="InterPro" id="IPR029052">
    <property type="entry name" value="Metallo-depent_PP-like"/>
</dbReference>
<evidence type="ECO:0000313" key="3">
    <source>
        <dbReference type="EMBL" id="SUB79693.1"/>
    </source>
</evidence>
<feature type="transmembrane region" description="Helical" evidence="1">
    <location>
        <begin position="294"/>
        <end position="311"/>
    </location>
</feature>
<proteinExistence type="predicted"/>
<feature type="transmembrane region" description="Helical" evidence="1">
    <location>
        <begin position="129"/>
        <end position="147"/>
    </location>
</feature>
<dbReference type="CDD" id="cd07385">
    <property type="entry name" value="MPP_YkuE_C"/>
    <property type="match status" value="1"/>
</dbReference>
<feature type="transmembrane region" description="Helical" evidence="1">
    <location>
        <begin position="153"/>
        <end position="170"/>
    </location>
</feature>
<keyword evidence="1" id="KW-0812">Transmembrane</keyword>
<evidence type="ECO:0000313" key="4">
    <source>
        <dbReference type="Proteomes" id="UP000255283"/>
    </source>
</evidence>
<dbReference type="EMBL" id="UGTJ01000001">
    <property type="protein sequence ID" value="SUB79693.1"/>
    <property type="molecule type" value="Genomic_DNA"/>
</dbReference>
<comment type="caution">
    <text evidence="3">The sequence shown here is derived from an EMBL/GenBank/DDBJ whole genome shotgun (WGS) entry which is preliminary data.</text>
</comment>
<accession>A0AAQ1ZI50</accession>
<protein>
    <submittedName>
        <fullName evidence="3">Uncharacterized metallophosphoesterase Cj0846</fullName>
        <ecNumber evidence="3">3.1.-.-</ecNumber>
    </submittedName>
</protein>
<evidence type="ECO:0000259" key="2">
    <source>
        <dbReference type="Pfam" id="PF00149"/>
    </source>
</evidence>
<dbReference type="AlphaFoldDB" id="A0AAQ1ZI50"/>
<sequence>MQKEEYLIKNACYSVTKYYLCKQNNKRSLSGRKQRSQVFRSFPNRYQFSYTNKVTYLFSIRYILMIILRGHPGPSATRLGFCRLSVGACPKAHVKKIDFLTIHRRVAMFFSCKCSGSPLPPPFRGKKNGMRAVLCFGISGICYASTLPLDSSSVFHHLWADSVIVVVFSFERMERLSQKLLTFAPMRSYWMLLFLLIPLSGLGYSLWRTWTILPLAPIYKWMVLGVMLLCFVCFFLNFAWGLDDKPMPVAVGMYEVGNSTIFILLYLVMIYLLLDLGRLVHLVPPSFVTGSVRGSLAVVGLLAVLFTYGYFHYQDKVRQEITLATSKPLPRPLKMVMLSDLHLGYHNRVGEFRRWVKLINDEHPDLVLIGGDIIDGSIRALNEQGMAAEFRKLNAPVYACLGNHEYYSGNRKAQQFYREAGIHLLIDSVITVDGINIVGRDDRTNSRRASLQTLVGKMDKSKYTILLDHQPYHLEEAEKAGIDFQLSGHTHYGQVWPISWIEDAIYEDAYGPLTKGRTQYFVTSGIGIWGGKFRIGTRSEYLVATLANND</sequence>
<reference evidence="3 4" key="1">
    <citation type="submission" date="2018-06" db="EMBL/GenBank/DDBJ databases">
        <authorList>
            <consortium name="Pathogen Informatics"/>
            <person name="Doyle S."/>
        </authorList>
    </citation>
    <scope>NUCLEOTIDE SEQUENCE [LARGE SCALE GENOMIC DNA]</scope>
    <source>
        <strain evidence="3 4">NCTC13063</strain>
    </source>
</reference>
<feature type="domain" description="Calcineurin-like phosphoesterase" evidence="2">
    <location>
        <begin position="335"/>
        <end position="492"/>
    </location>
</feature>
<dbReference type="InterPro" id="IPR051158">
    <property type="entry name" value="Metallophosphoesterase_sf"/>
</dbReference>
<dbReference type="PANTHER" id="PTHR31302:SF0">
    <property type="entry name" value="TRANSMEMBRANE PROTEIN WITH METALLOPHOSPHOESTERASE DOMAIN"/>
    <property type="match status" value="1"/>
</dbReference>
<name>A0AAQ1ZI50_9BACT</name>
<dbReference type="InterPro" id="IPR004843">
    <property type="entry name" value="Calcineurin-like_PHP"/>
</dbReference>
<dbReference type="Proteomes" id="UP000255283">
    <property type="component" value="Unassembled WGS sequence"/>
</dbReference>
<keyword evidence="1" id="KW-1133">Transmembrane helix</keyword>
<keyword evidence="3" id="KW-0378">Hydrolase</keyword>
<gene>
    <name evidence="3" type="ORF">NCTC13063_00963</name>
</gene>
<dbReference type="PANTHER" id="PTHR31302">
    <property type="entry name" value="TRANSMEMBRANE PROTEIN WITH METALLOPHOSPHOESTERASE DOMAIN-RELATED"/>
    <property type="match status" value="1"/>
</dbReference>
<dbReference type="Pfam" id="PF00149">
    <property type="entry name" value="Metallophos"/>
    <property type="match status" value="1"/>
</dbReference>
<organism evidence="3 4">
    <name type="scientific">Segatella buccae</name>
    <dbReference type="NCBI Taxonomy" id="28126"/>
    <lineage>
        <taxon>Bacteria</taxon>
        <taxon>Pseudomonadati</taxon>
        <taxon>Bacteroidota</taxon>
        <taxon>Bacteroidia</taxon>
        <taxon>Bacteroidales</taxon>
        <taxon>Prevotellaceae</taxon>
        <taxon>Segatella</taxon>
    </lineage>
</organism>
<dbReference type="EC" id="3.1.-.-" evidence="3"/>
<feature type="transmembrane region" description="Helical" evidence="1">
    <location>
        <begin position="190"/>
        <end position="207"/>
    </location>
</feature>
<keyword evidence="1" id="KW-0472">Membrane</keyword>